<dbReference type="GO" id="GO:0010833">
    <property type="term" value="P:telomere maintenance via telomere lengthening"/>
    <property type="evidence" value="ECO:0007669"/>
    <property type="project" value="TreeGrafter"/>
</dbReference>
<evidence type="ECO:0000313" key="3">
    <source>
        <dbReference type="EMBL" id="KAF2398452.1"/>
    </source>
</evidence>
<dbReference type="EMBL" id="ML996700">
    <property type="protein sequence ID" value="KAF2398452.1"/>
    <property type="molecule type" value="Genomic_DNA"/>
</dbReference>
<dbReference type="GO" id="GO:0003691">
    <property type="term" value="F:double-stranded telomeric DNA binding"/>
    <property type="evidence" value="ECO:0007669"/>
    <property type="project" value="TreeGrafter"/>
</dbReference>
<feature type="domain" description="Myb-like" evidence="2">
    <location>
        <begin position="709"/>
        <end position="764"/>
    </location>
</feature>
<proteinExistence type="predicted"/>
<feature type="compositionally biased region" description="Acidic residues" evidence="1">
    <location>
        <begin position="669"/>
        <end position="679"/>
    </location>
</feature>
<feature type="region of interest" description="Disordered" evidence="1">
    <location>
        <begin position="1"/>
        <end position="123"/>
    </location>
</feature>
<feature type="compositionally biased region" description="Low complexity" evidence="1">
    <location>
        <begin position="15"/>
        <end position="41"/>
    </location>
</feature>
<dbReference type="AlphaFoldDB" id="A0A6G1HR31"/>
<dbReference type="Proteomes" id="UP000799640">
    <property type="component" value="Unassembled WGS sequence"/>
</dbReference>
<feature type="region of interest" description="Disordered" evidence="1">
    <location>
        <begin position="450"/>
        <end position="482"/>
    </location>
</feature>
<reference evidence="3" key="1">
    <citation type="journal article" date="2020" name="Stud. Mycol.">
        <title>101 Dothideomycetes genomes: a test case for predicting lifestyles and emergence of pathogens.</title>
        <authorList>
            <person name="Haridas S."/>
            <person name="Albert R."/>
            <person name="Binder M."/>
            <person name="Bloem J."/>
            <person name="Labutti K."/>
            <person name="Salamov A."/>
            <person name="Andreopoulos B."/>
            <person name="Baker S."/>
            <person name="Barry K."/>
            <person name="Bills G."/>
            <person name="Bluhm B."/>
            <person name="Cannon C."/>
            <person name="Castanera R."/>
            <person name="Culley D."/>
            <person name="Daum C."/>
            <person name="Ezra D."/>
            <person name="Gonzalez J."/>
            <person name="Henrissat B."/>
            <person name="Kuo A."/>
            <person name="Liang C."/>
            <person name="Lipzen A."/>
            <person name="Lutzoni F."/>
            <person name="Magnuson J."/>
            <person name="Mondo S."/>
            <person name="Nolan M."/>
            <person name="Ohm R."/>
            <person name="Pangilinan J."/>
            <person name="Park H.-J."/>
            <person name="Ramirez L."/>
            <person name="Alfaro M."/>
            <person name="Sun H."/>
            <person name="Tritt A."/>
            <person name="Yoshinaga Y."/>
            <person name="Zwiers L.-H."/>
            <person name="Turgeon B."/>
            <person name="Goodwin S."/>
            <person name="Spatafora J."/>
            <person name="Crous P."/>
            <person name="Grigoriev I."/>
        </authorList>
    </citation>
    <scope>NUCLEOTIDE SEQUENCE</scope>
    <source>
        <strain evidence="3">CBS 262.69</strain>
    </source>
</reference>
<evidence type="ECO:0000259" key="2">
    <source>
        <dbReference type="SMART" id="SM00717"/>
    </source>
</evidence>
<protein>
    <recommendedName>
        <fullName evidence="2">Myb-like domain-containing protein</fullName>
    </recommendedName>
</protein>
<dbReference type="OrthoDB" id="5398572at2759"/>
<feature type="compositionally biased region" description="Acidic residues" evidence="1">
    <location>
        <begin position="629"/>
        <end position="646"/>
    </location>
</feature>
<dbReference type="PANTHER" id="PTHR47807">
    <property type="entry name" value="PROTEIN TBF1"/>
    <property type="match status" value="1"/>
</dbReference>
<evidence type="ECO:0000256" key="1">
    <source>
        <dbReference type="SAM" id="MobiDB-lite"/>
    </source>
</evidence>
<feature type="compositionally biased region" description="Low complexity" evidence="1">
    <location>
        <begin position="699"/>
        <end position="711"/>
    </location>
</feature>
<dbReference type="CDD" id="cd11660">
    <property type="entry name" value="SANT_TRF"/>
    <property type="match status" value="1"/>
</dbReference>
<dbReference type="InterPro" id="IPR009057">
    <property type="entry name" value="Homeodomain-like_sf"/>
</dbReference>
<keyword evidence="4" id="KW-1185">Reference proteome</keyword>
<dbReference type="SMART" id="SM00717">
    <property type="entry name" value="SANT"/>
    <property type="match status" value="1"/>
</dbReference>
<dbReference type="PANTHER" id="PTHR47807:SF1">
    <property type="entry name" value="PROTEIN TBF1"/>
    <property type="match status" value="1"/>
</dbReference>
<gene>
    <name evidence="3" type="ORF">EJ06DRAFT_583716</name>
</gene>
<feature type="compositionally biased region" description="Acidic residues" evidence="1">
    <location>
        <begin position="451"/>
        <end position="468"/>
    </location>
</feature>
<feature type="compositionally biased region" description="Polar residues" evidence="1">
    <location>
        <begin position="114"/>
        <end position="123"/>
    </location>
</feature>
<accession>A0A6G1HR31</accession>
<sequence>MARVSSQPPPRARVTRSASRTARSPTTERTTEPTETATTTRYTRRHTRTASAELTTRTTTRAQQAAALSAVPEAVNEVEDVEVEEDVEMEEEMEEEEEEAENPSSPVRSIEAPNHSSPDVASINSDDSAISTFSEGLTSELDVEFILADLRDLYHASISLLELLTHPEHEGTLKETIKQFKQPGTKRAKLLNTRSFVFDEHFKHLSSELFVKVSTVDKAAQRQMPANLLTAEKLYLEPIFLANLARLSRWLALSEREAPETYDQIRSLDNEFPAPFLNGFQPAPETGPLPVGASHLRRDSFDVALHIRTQLCILRHLAESINPRPRLAEKAIQDCFYAESTDGDGDLNLRGWDVTAFEAGPQGLLPEFKRLVLKRIDELREYFAEMREDLFAEPPEQFAHLAWNNFATTVIEWTYQRSEEICVQLHMHGSIIDAVRSITDPDYFHFRAGAEEAEEESEAESEEESEDEQVGRNGPQPLPDVDDDMVLQEHIRQETAEQLEDSAEETAPRPRQDARPDDQPLPDIGEQAPDEREATADAPIGSQPSAPTGSYNWLVGAMRKKERREKENLLRTSGRFVDSQPGAKTVSWDDTQKTPPQPSQRKRKRRPRRTTAESESPASHASGSHSEDSESEGDSDAEFETNEDAAEQARQRLAAENERRRKRPRTETADAESSSEDEVPTASARSPRRRLLELQAQAPRVPSRVPSGPRRAWSTDETEALLEYMHDHGTRWAEIKSADSRGKGLLAGRDQIALKDKARNLKFMFLKHGDEVPEALEGLTLAAQQVRRLHDLNIEYEN</sequence>
<feature type="compositionally biased region" description="Acidic residues" evidence="1">
    <location>
        <begin position="76"/>
        <end position="101"/>
    </location>
</feature>
<dbReference type="SUPFAM" id="SSF46689">
    <property type="entry name" value="Homeodomain-like"/>
    <property type="match status" value="1"/>
</dbReference>
<feature type="compositionally biased region" description="Basic and acidic residues" evidence="1">
    <location>
        <begin position="647"/>
        <end position="659"/>
    </location>
</feature>
<feature type="compositionally biased region" description="Basic and acidic residues" evidence="1">
    <location>
        <begin position="506"/>
        <end position="518"/>
    </location>
</feature>
<dbReference type="InterPro" id="IPR001005">
    <property type="entry name" value="SANT/Myb"/>
</dbReference>
<dbReference type="InterPro" id="IPR052833">
    <property type="entry name" value="Telomeric_DNA-bd_trans-reg"/>
</dbReference>
<evidence type="ECO:0000313" key="4">
    <source>
        <dbReference type="Proteomes" id="UP000799640"/>
    </source>
</evidence>
<feature type="compositionally biased region" description="Basic residues" evidence="1">
    <location>
        <begin position="600"/>
        <end position="609"/>
    </location>
</feature>
<dbReference type="Gene3D" id="1.10.10.60">
    <property type="entry name" value="Homeodomain-like"/>
    <property type="match status" value="1"/>
</dbReference>
<feature type="compositionally biased region" description="Low complexity" evidence="1">
    <location>
        <begin position="49"/>
        <end position="75"/>
    </location>
</feature>
<organism evidence="3 4">
    <name type="scientific">Trichodelitschia bisporula</name>
    <dbReference type="NCBI Taxonomy" id="703511"/>
    <lineage>
        <taxon>Eukaryota</taxon>
        <taxon>Fungi</taxon>
        <taxon>Dikarya</taxon>
        <taxon>Ascomycota</taxon>
        <taxon>Pezizomycotina</taxon>
        <taxon>Dothideomycetes</taxon>
        <taxon>Dothideomycetes incertae sedis</taxon>
        <taxon>Phaeotrichales</taxon>
        <taxon>Phaeotrichaceae</taxon>
        <taxon>Trichodelitschia</taxon>
    </lineage>
</organism>
<feature type="compositionally biased region" description="Polar residues" evidence="1">
    <location>
        <begin position="542"/>
        <end position="551"/>
    </location>
</feature>
<feature type="region of interest" description="Disordered" evidence="1">
    <location>
        <begin position="496"/>
        <end position="713"/>
    </location>
</feature>
<name>A0A6G1HR31_9PEZI</name>